<dbReference type="Proteomes" id="UP000002805">
    <property type="component" value="Chromosome"/>
</dbReference>
<feature type="region of interest" description="Disordered" evidence="1">
    <location>
        <begin position="1"/>
        <end position="31"/>
    </location>
</feature>
<dbReference type="AlphaFoldDB" id="B5HH97"/>
<dbReference type="HOGENOM" id="CLU_005246_0_0_11"/>
<feature type="region of interest" description="Disordered" evidence="1">
    <location>
        <begin position="50"/>
        <end position="95"/>
    </location>
</feature>
<evidence type="ECO:0000256" key="1">
    <source>
        <dbReference type="SAM" id="MobiDB-lite"/>
    </source>
</evidence>
<name>B5HH97_STRE2</name>
<evidence type="ECO:0000313" key="3">
    <source>
        <dbReference type="Proteomes" id="UP000002805"/>
    </source>
</evidence>
<protein>
    <recommendedName>
        <fullName evidence="4">Tubulin-like doman-containing protein</fullName>
    </recommendedName>
</protein>
<dbReference type="EMBL" id="CM000950">
    <property type="protein sequence ID" value="EDY66208.2"/>
    <property type="molecule type" value="Genomic_DNA"/>
</dbReference>
<keyword evidence="3" id="KW-1185">Reference proteome</keyword>
<organism evidence="2 3">
    <name type="scientific">Streptomyces pristinaespiralis (strain ATCC 25486 / DSM 40338 / CBS 914.69 / JCM 4507 / KCC S-0507 / NBRC 13074 / NRRL 2958 / 5647)</name>
    <dbReference type="NCBI Taxonomy" id="457429"/>
    <lineage>
        <taxon>Bacteria</taxon>
        <taxon>Bacillati</taxon>
        <taxon>Actinomycetota</taxon>
        <taxon>Actinomycetes</taxon>
        <taxon>Kitasatosporales</taxon>
        <taxon>Streptomycetaceae</taxon>
        <taxon>Streptomyces</taxon>
    </lineage>
</organism>
<proteinExistence type="predicted"/>
<dbReference type="SUPFAM" id="SSF52490">
    <property type="entry name" value="Tubulin nucleotide-binding domain-like"/>
    <property type="match status" value="1"/>
</dbReference>
<dbReference type="Gene3D" id="3.40.50.1440">
    <property type="entry name" value="Tubulin/FtsZ, GTPase domain"/>
    <property type="match status" value="1"/>
</dbReference>
<evidence type="ECO:0000313" key="2">
    <source>
        <dbReference type="EMBL" id="EDY66208.2"/>
    </source>
</evidence>
<feature type="compositionally biased region" description="Basic and acidic residues" evidence="1">
    <location>
        <begin position="74"/>
        <end position="83"/>
    </location>
</feature>
<evidence type="ECO:0008006" key="4">
    <source>
        <dbReference type="Google" id="ProtNLM"/>
    </source>
</evidence>
<reference evidence="3" key="1">
    <citation type="submission" date="2008-02" db="EMBL/GenBank/DDBJ databases">
        <authorList>
            <consortium name="The Broad Institute Genome Sequencing Platform"/>
            <person name="Fischbach M."/>
            <person name="Ward D."/>
            <person name="Young S."/>
            <person name="Jaffe D."/>
            <person name="Gnerre S."/>
            <person name="Berlin A."/>
            <person name="Heiman D."/>
            <person name="Hepburn T."/>
            <person name="Sykes S."/>
            <person name="Alvarado L."/>
            <person name="Kodira C.D."/>
            <person name="Straight P."/>
            <person name="Clardy J."/>
            <person name="Hung D."/>
            <person name="Kolter R."/>
            <person name="Mekalanos J."/>
            <person name="Walker S."/>
            <person name="Walsh C.T."/>
            <person name="Lander E."/>
            <person name="Galagan J."/>
            <person name="Nusbaum C."/>
            <person name="Birren B."/>
        </authorList>
    </citation>
    <scope>NUCLEOTIDE SEQUENCE [LARGE SCALE GENOMIC DNA]</scope>
    <source>
        <strain evidence="3">ATCC 25486 / DSM 40338 / CBS 914.69 / JCM 4507 / NBRC 13074 / NRRL 2958 / 5647</strain>
    </source>
</reference>
<gene>
    <name evidence="2" type="ORF">SSDG_04647</name>
</gene>
<dbReference type="eggNOG" id="COG1409">
    <property type="taxonomic scope" value="Bacteria"/>
</dbReference>
<dbReference type="Pfam" id="PF13809">
    <property type="entry name" value="Tubulin_2"/>
    <property type="match status" value="1"/>
</dbReference>
<dbReference type="InterPro" id="IPR036525">
    <property type="entry name" value="Tubulin/FtsZ_GTPase_sf"/>
</dbReference>
<sequence>MSAYVAESAGRTRDTTALLPSPQGQGEEMLDTARQPFAVVPVEVLRRLGAGTGTGSAAPVTPPPSAREPAPEGEPWRSPRPAELEASPRAGGGTPTFGLVHQPMLFVGLGGTGLRIGAALEHALRSGLCGPDGTRLVAGGRRLPFQLPDFLQFVYADMSESQIQRLADGVQRNHRPAHASNSRVLEALLPPYDSSPEVARMLRVALHEETRHWLPPKERQPRVAPLRHGAGQLPTVGRASLFAAMSKGPGSALGQLRQAIGALANSAGDLREVGGRAIRGCDVFVAFSVAGGTGAGVFYDFLHLIGDEFRRSRFPNVRIYPLVVMPSAFPSDAGGGREAELNAARALVDLARLIDDQNAPAASADFGDVLSGGSPSVRYPGDALVRLSPSTVQTAILFGRSKGMQPDDLRRSVIATVTSLIGTGLESRGRDFAADEFPSFAANFANRSVERATVSRTGIGLRPLSTSLAASLSVPVGDLAEIVANRLLAQAVRAMDEEAGRAADDGAERVREMFDRSGIGPLWAREVPTVPSPDLLPRGTRAIARALRDRLGDMEDALGRLQRDLDVEVPRLAERFRPDLVARELIGEVGPFRLERLLTGLPGHPQQVAELGFAGVLGNRAHDPARVEGVDTVRPEIRPIRRSVGGLVPARWGDPQVQSTLDEQDAWYEWRGRQKWHRGWKDQESRWRPSLLRTTRETGELVKALRGHEEDERRHFVERRDELYRQDRVGVRYLLPPQWMLAAFYDEVFGRLLAHEGLPEHQDAAGLLARIIQPHDWVRALESVRRSPQAGVQEIKQVVERRVKRLLGESSAFDDRPLLPSLGVLLQAAAGDENTAVGPHWLDQLRHELAGLLPVGFEPDGTGQLKVLVTYPQTAADSAVASLLARDVRLPYGTVPEFRAVDTESVTVVLFRSGMSLTDVSEVRQVLRLWAGARDAAGVDDFLHWRQRLGYRDDWLVGTEEDRCRILHRILCAVWNGQVDVAGSPDSPEQIRIRLAEGDASTLTLPLESLSPRLSSWGSLLRAYEKSALLGQEACELLMRTQPEGLAATPVPPAPLFRHLVLEVAPRQLELIGELAAQGQDEEWLEPLHHFWKHTLPDALDLRFPDTMRGAQPTLRALAGLSARRAAGGAHREASPWDDHHEM</sequence>
<dbReference type="InterPro" id="IPR025904">
    <property type="entry name" value="Tubulin-like"/>
</dbReference>
<reference evidence="3" key="2">
    <citation type="submission" date="2009-10" db="EMBL/GenBank/DDBJ databases">
        <title>The genome sequence of Streptomyces pristinaespiralis strain ATCC 25486.</title>
        <authorList>
            <consortium name="The Broad Institute Genome Sequencing Platform"/>
            <consortium name="Broad Institute Microbial Sequencing Center"/>
            <person name="Fischbach M."/>
            <person name="Godfrey P."/>
            <person name="Ward D."/>
            <person name="Young S."/>
            <person name="Zeng Q."/>
            <person name="Koehrsen M."/>
            <person name="Alvarado L."/>
            <person name="Berlin A.M."/>
            <person name="Bochicchio J."/>
            <person name="Borenstein D."/>
            <person name="Chapman S.B."/>
            <person name="Chen Z."/>
            <person name="Engels R."/>
            <person name="Freedman E."/>
            <person name="Gellesch M."/>
            <person name="Goldberg J."/>
            <person name="Griggs A."/>
            <person name="Gujja S."/>
            <person name="Heilman E.R."/>
            <person name="Heiman D.I."/>
            <person name="Hepburn T.A."/>
            <person name="Howarth C."/>
            <person name="Jen D."/>
            <person name="Larson L."/>
            <person name="Lewis B."/>
            <person name="Mehta T."/>
            <person name="Park D."/>
            <person name="Pearson M."/>
            <person name="Richards J."/>
            <person name="Roberts A."/>
            <person name="Saif S."/>
            <person name="Shea T.D."/>
            <person name="Shenoy N."/>
            <person name="Sisk P."/>
            <person name="Stolte C."/>
            <person name="Sykes S.N."/>
            <person name="Thomson T."/>
            <person name="Walk T."/>
            <person name="White J."/>
            <person name="Yandava C."/>
            <person name="Straight P."/>
            <person name="Clardy J."/>
            <person name="Hung D."/>
            <person name="Kolter R."/>
            <person name="Mekalanos J."/>
            <person name="Walker S."/>
            <person name="Walsh C.T."/>
            <person name="Wieland-Brown L.C."/>
            <person name="Haas B."/>
            <person name="Nusbaum C."/>
            <person name="Birren B."/>
        </authorList>
    </citation>
    <scope>NUCLEOTIDE SEQUENCE [LARGE SCALE GENOMIC DNA]</scope>
    <source>
        <strain evidence="3">ATCC 25486 / DSM 40338 / CBS 914.69 / JCM 4507 / NBRC 13074 / NRRL 2958 / 5647</strain>
    </source>
</reference>
<accession>B5HH97</accession>